<organism evidence="1 2">
    <name type="scientific">Tistlia consotensis USBA 355</name>
    <dbReference type="NCBI Taxonomy" id="560819"/>
    <lineage>
        <taxon>Bacteria</taxon>
        <taxon>Pseudomonadati</taxon>
        <taxon>Pseudomonadota</taxon>
        <taxon>Alphaproteobacteria</taxon>
        <taxon>Rhodospirillales</taxon>
        <taxon>Rhodovibrionaceae</taxon>
        <taxon>Tistlia</taxon>
    </lineage>
</organism>
<evidence type="ECO:0000313" key="2">
    <source>
        <dbReference type="Proteomes" id="UP000192917"/>
    </source>
</evidence>
<reference evidence="1 2" key="1">
    <citation type="submission" date="2017-04" db="EMBL/GenBank/DDBJ databases">
        <authorList>
            <person name="Afonso C.L."/>
            <person name="Miller P.J."/>
            <person name="Scott M.A."/>
            <person name="Spackman E."/>
            <person name="Goraichik I."/>
            <person name="Dimitrov K.M."/>
            <person name="Suarez D.L."/>
            <person name="Swayne D.E."/>
        </authorList>
    </citation>
    <scope>NUCLEOTIDE SEQUENCE [LARGE SCALE GENOMIC DNA]</scope>
    <source>
        <strain evidence="1 2">USBA 355</strain>
    </source>
</reference>
<dbReference type="Proteomes" id="UP000192917">
    <property type="component" value="Unassembled WGS sequence"/>
</dbReference>
<keyword evidence="2" id="KW-1185">Reference proteome</keyword>
<dbReference type="PANTHER" id="PTHR35841">
    <property type="entry name" value="PHOSPHONATES-BINDING PERIPLASMIC PROTEIN"/>
    <property type="match status" value="1"/>
</dbReference>
<dbReference type="PANTHER" id="PTHR35841:SF1">
    <property type="entry name" value="PHOSPHONATES-BINDING PERIPLASMIC PROTEIN"/>
    <property type="match status" value="1"/>
</dbReference>
<dbReference type="EMBL" id="FWZX01000006">
    <property type="protein sequence ID" value="SMF16545.1"/>
    <property type="molecule type" value="Genomic_DNA"/>
</dbReference>
<dbReference type="Pfam" id="PF12974">
    <property type="entry name" value="Phosphonate-bd"/>
    <property type="match status" value="1"/>
</dbReference>
<sequence length="288" mass="30703">MTGTRSAAAPVVGLASLPMYDLPELRWATDAWWQGLALHLREAGLRNLPEALSRPEPGRGAGGEADPVPLLRDPRLVIGQTCGYPLTHGLAGWVSYLGTPRYAAPGCKGSDYRSFVVLRADDPAETPAALRGRRAVINGWDSQSGMNALRALVAPHAQAGRFFAQVVTSGAHRRSLAMIREGRADLAAIDCVTLELLRRVDPAALEGLEARFETPAAPALPYVTRHGVKPGLLAALRAGIKAALADPELAEVRAALLLTGMDFDRAADYSVITEMERTAELLGYLALA</sequence>
<dbReference type="STRING" id="560819.SAMN05428998_10654"/>
<proteinExistence type="predicted"/>
<dbReference type="Gene3D" id="3.40.190.10">
    <property type="entry name" value="Periplasmic binding protein-like II"/>
    <property type="match status" value="1"/>
</dbReference>
<dbReference type="RefSeq" id="WP_085122498.1">
    <property type="nucleotide sequence ID" value="NZ_FWZX01000006.1"/>
</dbReference>
<evidence type="ECO:0000313" key="1">
    <source>
        <dbReference type="EMBL" id="SMF16545.1"/>
    </source>
</evidence>
<name>A0A1Y6BLG7_9PROT</name>
<dbReference type="AlphaFoldDB" id="A0A1Y6BLG7"/>
<gene>
    <name evidence="1" type="ORF">SAMN05428998_10654</name>
</gene>
<dbReference type="SUPFAM" id="SSF53850">
    <property type="entry name" value="Periplasmic binding protein-like II"/>
    <property type="match status" value="1"/>
</dbReference>
<protein>
    <submittedName>
        <fullName evidence="1">ABC-type phosphate/phosphonate transport system, substrate-binding protein</fullName>
    </submittedName>
</protein>
<accession>A0A1Y6BLG7</accession>